<evidence type="ECO:0000313" key="6">
    <source>
        <dbReference type="EMBL" id="GHI72400.1"/>
    </source>
</evidence>
<name>A0ABQ3SW89_9ACTN</name>
<accession>A0ABQ3SW89</accession>
<keyword evidence="2" id="KW-0285">Flavoprotein</keyword>
<dbReference type="EMBL" id="BNEC01000005">
    <property type="protein sequence ID" value="GHI72400.1"/>
    <property type="molecule type" value="Genomic_DNA"/>
</dbReference>
<dbReference type="Gene3D" id="3.50.50.60">
    <property type="entry name" value="FAD/NAD(P)-binding domain"/>
    <property type="match status" value="3"/>
</dbReference>
<evidence type="ECO:0000256" key="3">
    <source>
        <dbReference type="ARBA" id="ARBA00022827"/>
    </source>
</evidence>
<evidence type="ECO:0000256" key="1">
    <source>
        <dbReference type="ARBA" id="ARBA00010139"/>
    </source>
</evidence>
<evidence type="ECO:0000256" key="2">
    <source>
        <dbReference type="ARBA" id="ARBA00022630"/>
    </source>
</evidence>
<dbReference type="InterPro" id="IPR020946">
    <property type="entry name" value="Flavin_mOase-like"/>
</dbReference>
<dbReference type="InterPro" id="IPR036188">
    <property type="entry name" value="FAD/NAD-bd_sf"/>
</dbReference>
<dbReference type="PRINTS" id="PR00469">
    <property type="entry name" value="PNDRDTASEII"/>
</dbReference>
<comment type="similarity">
    <text evidence="1">Belongs to the FAD-binding monooxygenase family.</text>
</comment>
<feature type="compositionally biased region" description="Gly residues" evidence="5">
    <location>
        <begin position="567"/>
        <end position="593"/>
    </location>
</feature>
<dbReference type="Pfam" id="PF00743">
    <property type="entry name" value="FMO-like"/>
    <property type="match status" value="1"/>
</dbReference>
<evidence type="ECO:0000256" key="4">
    <source>
        <dbReference type="ARBA" id="ARBA00023002"/>
    </source>
</evidence>
<comment type="caution">
    <text evidence="6">The sequence shown here is derived from an EMBL/GenBank/DDBJ whole genome shotgun (WGS) entry which is preliminary data.</text>
</comment>
<feature type="region of interest" description="Disordered" evidence="5">
    <location>
        <begin position="513"/>
        <end position="593"/>
    </location>
</feature>
<sequence>MGGTGGMGGREHVRVAVIGSGFGGLGAAVRLRREGITDFVVLERADSVGGTWRDNSYPGCACDVPSHLYSFSFAPNPDWPRTFSGQPAIRAYLEHVADTFGLRPHIRLDSEVRMMRWDAEELRWEIETSAGELTADVVVSATGPLSDPKMPEIPGLAEFPGKVFHSARWDHDYDLRGKRVAMIGTGASAIQIVPAIAPEVERLTLFQRTPPWVMPRTDRAITAVERWLHRQLPFTRAARRGLLWGIRELQVGAFTKRPNQLGLIESLAKANMARSIKDPALRAKLTPSYRIGCKRILLSSEYYPALARPDVDLVASGLKEIRGSVLVAADGTETEVDAIIFGTGFHVTDMPIADRVVGAEGQTLADAWKDGMQALRGATAAGFPNWMTIIGPNTGLGNSSMILMIESQLTYMADYLRQLGMLGGRVALGARPSAVNRWNRQVQARMERTVWNTGGCTSWYLDAQGRNTTVWPGTTGEFRRETRSVDLAEYEVLRAGERERVPTVAVAVSAVAGPRRSRGGSVGSGAAPLPGALPPNPRASNAGGAGVAPGGAGLAPDGVSSGEAGLAPGGVSGGGGGVAPGGVSNVGGPGAGA</sequence>
<proteinExistence type="inferred from homology"/>
<keyword evidence="7" id="KW-1185">Reference proteome</keyword>
<dbReference type="InterPro" id="IPR051209">
    <property type="entry name" value="FAD-bind_Monooxygenase_sf"/>
</dbReference>
<evidence type="ECO:0000256" key="5">
    <source>
        <dbReference type="SAM" id="MobiDB-lite"/>
    </source>
</evidence>
<dbReference type="GO" id="GO:0004497">
    <property type="term" value="F:monooxygenase activity"/>
    <property type="evidence" value="ECO:0007669"/>
    <property type="project" value="UniProtKB-KW"/>
</dbReference>
<dbReference type="PANTHER" id="PTHR42877">
    <property type="entry name" value="L-ORNITHINE N(5)-MONOOXYGENASE-RELATED"/>
    <property type="match status" value="1"/>
</dbReference>
<feature type="compositionally biased region" description="Low complexity" evidence="5">
    <location>
        <begin position="554"/>
        <end position="566"/>
    </location>
</feature>
<keyword evidence="6" id="KW-0503">Monooxygenase</keyword>
<gene>
    <name evidence="6" type="ORF">Snoj_63180</name>
</gene>
<evidence type="ECO:0000313" key="7">
    <source>
        <dbReference type="Proteomes" id="UP000613974"/>
    </source>
</evidence>
<keyword evidence="3" id="KW-0274">FAD</keyword>
<organism evidence="6 7">
    <name type="scientific">Streptomyces nojiriensis</name>
    <dbReference type="NCBI Taxonomy" id="66374"/>
    <lineage>
        <taxon>Bacteria</taxon>
        <taxon>Bacillati</taxon>
        <taxon>Actinomycetota</taxon>
        <taxon>Actinomycetes</taxon>
        <taxon>Kitasatosporales</taxon>
        <taxon>Streptomycetaceae</taxon>
        <taxon>Streptomyces</taxon>
    </lineage>
</organism>
<feature type="compositionally biased region" description="Gly residues" evidence="5">
    <location>
        <begin position="543"/>
        <end position="553"/>
    </location>
</feature>
<keyword evidence="4" id="KW-0560">Oxidoreductase</keyword>
<dbReference type="Proteomes" id="UP000613974">
    <property type="component" value="Unassembled WGS sequence"/>
</dbReference>
<protein>
    <submittedName>
        <fullName evidence="6">Baeyer-Villiger monooxygenase</fullName>
    </submittedName>
</protein>
<reference evidence="7" key="1">
    <citation type="submission" date="2023-07" db="EMBL/GenBank/DDBJ databases">
        <title>Whole genome shotgun sequence of Streptomyces nojiriensis NBRC 13794.</title>
        <authorList>
            <person name="Komaki H."/>
            <person name="Tamura T."/>
        </authorList>
    </citation>
    <scope>NUCLEOTIDE SEQUENCE [LARGE SCALE GENOMIC DNA]</scope>
    <source>
        <strain evidence="7">NBRC 13794</strain>
    </source>
</reference>
<dbReference type="SUPFAM" id="SSF51905">
    <property type="entry name" value="FAD/NAD(P)-binding domain"/>
    <property type="match status" value="2"/>
</dbReference>
<dbReference type="PANTHER" id="PTHR42877:SF4">
    <property type="entry name" value="FAD_NAD(P)-BINDING DOMAIN-CONTAINING PROTEIN-RELATED"/>
    <property type="match status" value="1"/>
</dbReference>